<feature type="domain" description="BCAS3 WD40" evidence="4">
    <location>
        <begin position="131"/>
        <end position="595"/>
    </location>
</feature>
<dbReference type="GO" id="GO:0006914">
    <property type="term" value="P:autophagy"/>
    <property type="evidence" value="ECO:0007669"/>
    <property type="project" value="InterPro"/>
</dbReference>
<protein>
    <recommendedName>
        <fullName evidence="7">BCAS3 domain-containing protein</fullName>
    </recommendedName>
</protein>
<sequence>MCPIPGVFLVDLRTAYLLHESREYSPLTLLFDKSSHSQPENQNNHDVNFIPAVNKLTIDQRKKATPEFLLINSAMAAESPRKVAKYSCNLVRPHPFSDKTVAESVFDFITDVVPQVSQAYTSASPKTVEKEKITWIRFLDCDVNDLLSNPNLRGIEQKGRPLVVALGYKDGVQVWLVCHGGEALEVLSLRQGPVTCLRLLPTPDPDRDEYKNQRPIAAICDSSSAGKPFCGVEFVSLRTGDSVQSVAFKTSPVHNIEANKKYIVAVLQEKLAVFDACRLRRLFWITGCYPCPGLNVNPIALGDRWLAYADKRLLPVHQSCGGMSGDGSQSYAATVISVAKGAFKGLTTLLGDAIASSTTATKPPAVVKKPEPSPPDENGHRPGIVSVVDLKCLRGEQFHVPEDPDIDGLIAHFHAHANEPVAAMAFDPSGILLVTACKLGHNFHVFSLVAHPCSSSLGAVHHLYTLHRGDTTAKVTDIAFTNDSRWVTVSTHRGTTHVFPITPYGGPVCVRTHCQARVVNRVSRFQKSAGLDDIEPGAAGRHSPVLSSSPGSSGPQENYPSLIRQNALRNNTGNPRLPPYPHPTPLQPLAQLKQALSIPGLSSASSSSSSVSSQSPTHAASPKDGAYTVCSTFAPQRLYTAAMERRDHGKKNAVDSLFILNQTGVLSEYQLEPKPRQHTGPMDKHATSDAPLELEVKGRLQWNLQRPQSPVEVKPPLSANNPLRVATEAIQSQQPTYSSDAEPGPVTRYGSKDSISSDHSTRDEMDEQWVSQVEIITHVGPHRRLWMGPQFQFKTITNPSVTTVLSSSSSSLFSGSPEANAQLSTMDILTDDCDLESLKLNPSRSSPVAMPNTRPAYRRSSTSERTTSPGRSSASSLPLYIEAGSYEQSPILSDVFSEWTESNIMRQPQGSEEEEDRLKRTLEEAMMDEPGQHSASAEADDGISMRIKEGGYCRFPPLGVHRFTWVVWLAPALVHGPYRLVHVCYGHSTRVSEHFP</sequence>
<dbReference type="InterPro" id="IPR045142">
    <property type="entry name" value="BCAS3-like"/>
</dbReference>
<feature type="region of interest" description="Disordered" evidence="2">
    <location>
        <begin position="361"/>
        <end position="382"/>
    </location>
</feature>
<dbReference type="InterPro" id="IPR015943">
    <property type="entry name" value="WD40/YVTN_repeat-like_dom_sf"/>
</dbReference>
<feature type="compositionally biased region" description="Low complexity" evidence="2">
    <location>
        <begin position="598"/>
        <end position="615"/>
    </location>
</feature>
<feature type="compositionally biased region" description="Pro residues" evidence="2">
    <location>
        <begin position="576"/>
        <end position="586"/>
    </location>
</feature>
<dbReference type="InterPro" id="IPR022175">
    <property type="entry name" value="BCAS3_dom"/>
</dbReference>
<evidence type="ECO:0000259" key="3">
    <source>
        <dbReference type="Pfam" id="PF12490"/>
    </source>
</evidence>
<evidence type="ECO:0000313" key="6">
    <source>
        <dbReference type="Proteomes" id="UP001283361"/>
    </source>
</evidence>
<feature type="region of interest" description="Disordered" evidence="2">
    <location>
        <begin position="730"/>
        <end position="766"/>
    </location>
</feature>
<feature type="domain" description="BCAS3" evidence="3">
    <location>
        <begin position="687"/>
        <end position="806"/>
    </location>
</feature>
<dbReference type="Gene3D" id="2.130.10.10">
    <property type="entry name" value="YVTN repeat-like/Quinoprotein amine dehydrogenase"/>
    <property type="match status" value="1"/>
</dbReference>
<dbReference type="InterPro" id="IPR036322">
    <property type="entry name" value="WD40_repeat_dom_sf"/>
</dbReference>
<accession>A0AAE1AN93</accession>
<evidence type="ECO:0000313" key="5">
    <source>
        <dbReference type="EMBL" id="KAK3790803.1"/>
    </source>
</evidence>
<name>A0AAE1AN93_9GAST</name>
<feature type="compositionally biased region" description="Low complexity" evidence="2">
    <location>
        <begin position="858"/>
        <end position="873"/>
    </location>
</feature>
<reference evidence="5" key="1">
    <citation type="journal article" date="2023" name="G3 (Bethesda)">
        <title>A reference genome for the long-term kleptoplast-retaining sea slug Elysia crispata morphotype clarki.</title>
        <authorList>
            <person name="Eastman K.E."/>
            <person name="Pendleton A.L."/>
            <person name="Shaikh M.A."/>
            <person name="Suttiyut T."/>
            <person name="Ogas R."/>
            <person name="Tomko P."/>
            <person name="Gavelis G."/>
            <person name="Widhalm J.R."/>
            <person name="Wisecaver J.H."/>
        </authorList>
    </citation>
    <scope>NUCLEOTIDE SEQUENCE</scope>
    <source>
        <strain evidence="5">ECLA1</strain>
    </source>
</reference>
<dbReference type="PANTHER" id="PTHR13268:SF0">
    <property type="entry name" value="BCAS3 MICROTUBULE ASSOCIATED CELL MIGRATION FACTOR"/>
    <property type="match status" value="1"/>
</dbReference>
<dbReference type="SUPFAM" id="SSF50978">
    <property type="entry name" value="WD40 repeat-like"/>
    <property type="match status" value="1"/>
</dbReference>
<comment type="caution">
    <text evidence="5">The sequence shown here is derived from an EMBL/GenBank/DDBJ whole genome shotgun (WGS) entry which is preliminary data.</text>
</comment>
<evidence type="ECO:0008006" key="7">
    <source>
        <dbReference type="Google" id="ProtNLM"/>
    </source>
</evidence>
<dbReference type="AlphaFoldDB" id="A0AAE1AN93"/>
<dbReference type="InterPro" id="IPR048382">
    <property type="entry name" value="BCAS3_WD40"/>
</dbReference>
<dbReference type="Pfam" id="PF21034">
    <property type="entry name" value="BCAS3_WD40"/>
    <property type="match status" value="1"/>
</dbReference>
<feature type="compositionally biased region" description="Polar residues" evidence="2">
    <location>
        <begin position="730"/>
        <end position="739"/>
    </location>
</feature>
<dbReference type="GO" id="GO:0042594">
    <property type="term" value="P:response to starvation"/>
    <property type="evidence" value="ECO:0007669"/>
    <property type="project" value="TreeGrafter"/>
</dbReference>
<comment type="subcellular location">
    <subcellularLocation>
        <location evidence="1">Preautophagosomal structure</location>
    </subcellularLocation>
</comment>
<feature type="region of interest" description="Disordered" evidence="2">
    <location>
        <begin position="598"/>
        <end position="625"/>
    </location>
</feature>
<feature type="region of interest" description="Disordered" evidence="2">
    <location>
        <begin position="839"/>
        <end position="875"/>
    </location>
</feature>
<evidence type="ECO:0000259" key="4">
    <source>
        <dbReference type="Pfam" id="PF21034"/>
    </source>
</evidence>
<organism evidence="5 6">
    <name type="scientific">Elysia crispata</name>
    <name type="common">lettuce slug</name>
    <dbReference type="NCBI Taxonomy" id="231223"/>
    <lineage>
        <taxon>Eukaryota</taxon>
        <taxon>Metazoa</taxon>
        <taxon>Spiralia</taxon>
        <taxon>Lophotrochozoa</taxon>
        <taxon>Mollusca</taxon>
        <taxon>Gastropoda</taxon>
        <taxon>Heterobranchia</taxon>
        <taxon>Euthyneura</taxon>
        <taxon>Panpulmonata</taxon>
        <taxon>Sacoglossa</taxon>
        <taxon>Placobranchoidea</taxon>
        <taxon>Plakobranchidae</taxon>
        <taxon>Elysia</taxon>
    </lineage>
</organism>
<dbReference type="EMBL" id="JAWDGP010001519">
    <property type="protein sequence ID" value="KAK3790803.1"/>
    <property type="molecule type" value="Genomic_DNA"/>
</dbReference>
<evidence type="ECO:0000256" key="1">
    <source>
        <dbReference type="ARBA" id="ARBA00004329"/>
    </source>
</evidence>
<dbReference type="GO" id="GO:0000407">
    <property type="term" value="C:phagophore assembly site"/>
    <property type="evidence" value="ECO:0007669"/>
    <property type="project" value="UniProtKB-SubCell"/>
</dbReference>
<evidence type="ECO:0000256" key="2">
    <source>
        <dbReference type="SAM" id="MobiDB-lite"/>
    </source>
</evidence>
<dbReference type="Proteomes" id="UP001283361">
    <property type="component" value="Unassembled WGS sequence"/>
</dbReference>
<keyword evidence="6" id="KW-1185">Reference proteome</keyword>
<gene>
    <name evidence="5" type="ORF">RRG08_038294</name>
</gene>
<dbReference type="PANTHER" id="PTHR13268">
    <property type="entry name" value="BREAST CARCINOMA AMPLIFIED SEQUENCE 3"/>
    <property type="match status" value="1"/>
</dbReference>
<proteinExistence type="predicted"/>
<feature type="region of interest" description="Disordered" evidence="2">
    <location>
        <begin position="568"/>
        <end position="587"/>
    </location>
</feature>
<feature type="region of interest" description="Disordered" evidence="2">
    <location>
        <begin position="532"/>
        <end position="560"/>
    </location>
</feature>
<dbReference type="Pfam" id="PF12490">
    <property type="entry name" value="BCAS3"/>
    <property type="match status" value="1"/>
</dbReference>